<dbReference type="InterPro" id="IPR045123">
    <property type="entry name" value="METTL14-like"/>
</dbReference>
<dbReference type="InterPro" id="IPR007757">
    <property type="entry name" value="MT-A70-like"/>
</dbReference>
<evidence type="ECO:0000256" key="4">
    <source>
        <dbReference type="ARBA" id="ARBA00049757"/>
    </source>
</evidence>
<gene>
    <name evidence="7" type="ORF">L9F63_022080</name>
</gene>
<proteinExistence type="inferred from homology"/>
<evidence type="ECO:0000313" key="7">
    <source>
        <dbReference type="EMBL" id="KAJ9583584.1"/>
    </source>
</evidence>
<feature type="compositionally biased region" description="Gly residues" evidence="6">
    <location>
        <begin position="62"/>
        <end position="78"/>
    </location>
</feature>
<evidence type="ECO:0000256" key="3">
    <source>
        <dbReference type="ARBA" id="ARBA00032942"/>
    </source>
</evidence>
<keyword evidence="8" id="KW-1185">Reference proteome</keyword>
<accession>A0AAD7ZMQ9</accession>
<evidence type="ECO:0000256" key="1">
    <source>
        <dbReference type="ARBA" id="ARBA00004123"/>
    </source>
</evidence>
<dbReference type="EMBL" id="JASPKZ010007565">
    <property type="protein sequence ID" value="KAJ9583584.1"/>
    <property type="molecule type" value="Genomic_DNA"/>
</dbReference>
<evidence type="ECO:0000256" key="6">
    <source>
        <dbReference type="SAM" id="MobiDB-lite"/>
    </source>
</evidence>
<sequence length="84" mass="8918">LHVFGRDSSIRPGWLTVGPELTNSNFNAELYAGYFANGQATTSCTESFEALRQKSPPKGKCALGGRGRGGPSRGGFSRGRGRGR</sequence>
<comment type="subcellular location">
    <subcellularLocation>
        <location evidence="1">Nucleus</location>
    </subcellularLocation>
</comment>
<evidence type="ECO:0000256" key="5">
    <source>
        <dbReference type="PROSITE-ProRule" id="PRU00489"/>
    </source>
</evidence>
<keyword evidence="2" id="KW-0539">Nucleus</keyword>
<dbReference type="Proteomes" id="UP001233999">
    <property type="component" value="Unassembled WGS sequence"/>
</dbReference>
<protein>
    <recommendedName>
        <fullName evidence="4">N(6)-adenosine-methyltransferase non-catalytic subunit METTL14</fullName>
    </recommendedName>
    <alternativeName>
        <fullName evidence="3">Methyltransferase-like protein 14</fullName>
    </alternativeName>
</protein>
<dbReference type="PANTHER" id="PTHR13107">
    <property type="entry name" value="N6-ADENOSINE-METHYLTRANSFERASE NON-CATALYTIC SUBUNIT"/>
    <property type="match status" value="1"/>
</dbReference>
<feature type="non-terminal residue" evidence="7">
    <location>
        <position position="1"/>
    </location>
</feature>
<dbReference type="GO" id="GO:0036396">
    <property type="term" value="C:RNA N6-methyladenosine methyltransferase complex"/>
    <property type="evidence" value="ECO:0007669"/>
    <property type="project" value="TreeGrafter"/>
</dbReference>
<comment type="caution">
    <text evidence="7">The sequence shown here is derived from an EMBL/GenBank/DDBJ whole genome shotgun (WGS) entry which is preliminary data.</text>
</comment>
<organism evidence="7 8">
    <name type="scientific">Diploptera punctata</name>
    <name type="common">Pacific beetle cockroach</name>
    <dbReference type="NCBI Taxonomy" id="6984"/>
    <lineage>
        <taxon>Eukaryota</taxon>
        <taxon>Metazoa</taxon>
        <taxon>Ecdysozoa</taxon>
        <taxon>Arthropoda</taxon>
        <taxon>Hexapoda</taxon>
        <taxon>Insecta</taxon>
        <taxon>Pterygota</taxon>
        <taxon>Neoptera</taxon>
        <taxon>Polyneoptera</taxon>
        <taxon>Dictyoptera</taxon>
        <taxon>Blattodea</taxon>
        <taxon>Blaberoidea</taxon>
        <taxon>Blaberidae</taxon>
        <taxon>Diplopterinae</taxon>
        <taxon>Diploptera</taxon>
    </lineage>
</organism>
<reference evidence="7" key="1">
    <citation type="journal article" date="2023" name="IScience">
        <title>Live-bearing cockroach genome reveals convergent evolutionary mechanisms linked to viviparity in insects and beyond.</title>
        <authorList>
            <person name="Fouks B."/>
            <person name="Harrison M.C."/>
            <person name="Mikhailova A.A."/>
            <person name="Marchal E."/>
            <person name="English S."/>
            <person name="Carruthers M."/>
            <person name="Jennings E.C."/>
            <person name="Chiamaka E.L."/>
            <person name="Frigard R.A."/>
            <person name="Pippel M."/>
            <person name="Attardo G.M."/>
            <person name="Benoit J.B."/>
            <person name="Bornberg-Bauer E."/>
            <person name="Tobe S.S."/>
        </authorList>
    </citation>
    <scope>NUCLEOTIDE SEQUENCE</scope>
    <source>
        <strain evidence="7">Stay&amp;Tobe</strain>
    </source>
</reference>
<dbReference type="PANTHER" id="PTHR13107:SF0">
    <property type="entry name" value="N6-ADENOSINE-METHYLTRANSFERASE NON-CATALYTIC SUBUNIT"/>
    <property type="match status" value="1"/>
</dbReference>
<name>A0AAD7ZMQ9_DIPPU</name>
<feature type="region of interest" description="Disordered" evidence="6">
    <location>
        <begin position="55"/>
        <end position="84"/>
    </location>
</feature>
<dbReference type="AlphaFoldDB" id="A0AAD7ZMQ9"/>
<evidence type="ECO:0000256" key="2">
    <source>
        <dbReference type="ARBA" id="ARBA00023242"/>
    </source>
</evidence>
<comment type="similarity">
    <text evidence="5">Belongs to the MT-A70-like family.</text>
</comment>
<dbReference type="PROSITE" id="PS51143">
    <property type="entry name" value="MT_A70"/>
    <property type="match status" value="1"/>
</dbReference>
<dbReference type="GO" id="GO:0005634">
    <property type="term" value="C:nucleus"/>
    <property type="evidence" value="ECO:0007669"/>
    <property type="project" value="UniProtKB-SubCell"/>
</dbReference>
<dbReference type="GO" id="GO:0003729">
    <property type="term" value="F:mRNA binding"/>
    <property type="evidence" value="ECO:0007669"/>
    <property type="project" value="TreeGrafter"/>
</dbReference>
<reference evidence="7" key="2">
    <citation type="submission" date="2023-05" db="EMBL/GenBank/DDBJ databases">
        <authorList>
            <person name="Fouks B."/>
        </authorList>
    </citation>
    <scope>NUCLEOTIDE SEQUENCE</scope>
    <source>
        <strain evidence="7">Stay&amp;Tobe</strain>
        <tissue evidence="7">Testes</tissue>
    </source>
</reference>
<evidence type="ECO:0000313" key="8">
    <source>
        <dbReference type="Proteomes" id="UP001233999"/>
    </source>
</evidence>